<gene>
    <name evidence="1" type="ORF">MMAGJ_24040</name>
</gene>
<dbReference type="EMBL" id="AP022567">
    <property type="protein sequence ID" value="BBX33122.1"/>
    <property type="molecule type" value="Genomic_DNA"/>
</dbReference>
<dbReference type="Proteomes" id="UP000465622">
    <property type="component" value="Chromosome"/>
</dbReference>
<proteinExistence type="predicted"/>
<name>A0ABM7HRF9_MYCME</name>
<evidence type="ECO:0000313" key="1">
    <source>
        <dbReference type="EMBL" id="BBX33122.1"/>
    </source>
</evidence>
<reference evidence="1 2" key="1">
    <citation type="journal article" date="2019" name="Emerg. Microbes Infect.">
        <title>Comprehensive subspecies identification of 175 nontuberculous mycobacteria species based on 7547 genomic profiles.</title>
        <authorList>
            <person name="Matsumoto Y."/>
            <person name="Kinjo T."/>
            <person name="Motooka D."/>
            <person name="Nabeya D."/>
            <person name="Jung N."/>
            <person name="Uechi K."/>
            <person name="Horii T."/>
            <person name="Iida T."/>
            <person name="Fujita J."/>
            <person name="Nakamura S."/>
        </authorList>
    </citation>
    <scope>NUCLEOTIDE SEQUENCE [LARGE SCALE GENOMIC DNA]</scope>
    <source>
        <strain evidence="1 2">JCM 12375</strain>
    </source>
</reference>
<dbReference type="RefSeq" id="WP_036430489.1">
    <property type="nucleotide sequence ID" value="NZ_AP022567.1"/>
</dbReference>
<dbReference type="InterPro" id="IPR055585">
    <property type="entry name" value="DUF7161"/>
</dbReference>
<dbReference type="Pfam" id="PF23720">
    <property type="entry name" value="DUF7161"/>
    <property type="match status" value="1"/>
</dbReference>
<organism evidence="1 2">
    <name type="scientific">Mycolicibacterium mageritense</name>
    <name type="common">Mycobacterium mageritense</name>
    <dbReference type="NCBI Taxonomy" id="53462"/>
    <lineage>
        <taxon>Bacteria</taxon>
        <taxon>Bacillati</taxon>
        <taxon>Actinomycetota</taxon>
        <taxon>Actinomycetes</taxon>
        <taxon>Mycobacteriales</taxon>
        <taxon>Mycobacteriaceae</taxon>
        <taxon>Mycolicibacterium</taxon>
    </lineage>
</organism>
<accession>A0ABM7HRF9</accession>
<evidence type="ECO:0000313" key="2">
    <source>
        <dbReference type="Proteomes" id="UP000465622"/>
    </source>
</evidence>
<protein>
    <submittedName>
        <fullName evidence="1">Uncharacterized protein</fullName>
    </submittedName>
</protein>
<sequence length="87" mass="9361">MVADGHDETPRWQVIRLDQTGLTGTTARLLTADPTDDAGWPADLPPGTTEVVIADDTPGPLLTLRVHPVGDPSKVSYVRFDQLAVRS</sequence>
<keyword evidence="2" id="KW-1185">Reference proteome</keyword>